<dbReference type="GO" id="GO:0006307">
    <property type="term" value="P:DNA alkylation repair"/>
    <property type="evidence" value="ECO:0007669"/>
    <property type="project" value="InterPro"/>
</dbReference>
<dbReference type="InterPro" id="IPR005123">
    <property type="entry name" value="Oxoglu/Fe-dep_dioxygenase_dom"/>
</dbReference>
<evidence type="ECO:0000313" key="8">
    <source>
        <dbReference type="EMBL" id="KOO24217.1"/>
    </source>
</evidence>
<comment type="subcellular location">
    <subcellularLocation>
        <location evidence="1">Membrane</location>
        <topology evidence="1">Multi-pass membrane protein</topology>
    </subcellularLocation>
</comment>
<feature type="transmembrane region" description="Helical" evidence="6">
    <location>
        <begin position="342"/>
        <end position="361"/>
    </location>
</feature>
<name>A0A0M0JCY0_9EUKA</name>
<keyword evidence="2 6" id="KW-0812">Transmembrane</keyword>
<feature type="transmembrane region" description="Helical" evidence="6">
    <location>
        <begin position="403"/>
        <end position="422"/>
    </location>
</feature>
<dbReference type="SUPFAM" id="SSF51197">
    <property type="entry name" value="Clavaminate synthase-like"/>
    <property type="match status" value="1"/>
</dbReference>
<feature type="transmembrane region" description="Helical" evidence="6">
    <location>
        <begin position="255"/>
        <end position="274"/>
    </location>
</feature>
<evidence type="ECO:0000256" key="1">
    <source>
        <dbReference type="ARBA" id="ARBA00004141"/>
    </source>
</evidence>
<feature type="transmembrane region" description="Helical" evidence="6">
    <location>
        <begin position="434"/>
        <end position="452"/>
    </location>
</feature>
<dbReference type="GO" id="GO:0016020">
    <property type="term" value="C:membrane"/>
    <property type="evidence" value="ECO:0007669"/>
    <property type="project" value="UniProtKB-SubCell"/>
</dbReference>
<dbReference type="Proteomes" id="UP000037460">
    <property type="component" value="Unassembled WGS sequence"/>
</dbReference>
<evidence type="ECO:0000259" key="7">
    <source>
        <dbReference type="PROSITE" id="PS51471"/>
    </source>
</evidence>
<dbReference type="InterPro" id="IPR037151">
    <property type="entry name" value="AlkB-like_sf"/>
</dbReference>
<evidence type="ECO:0000256" key="4">
    <source>
        <dbReference type="ARBA" id="ARBA00023136"/>
    </source>
</evidence>
<feature type="compositionally biased region" description="Basic and acidic residues" evidence="5">
    <location>
        <begin position="474"/>
        <end position="495"/>
    </location>
</feature>
<proteinExistence type="predicted"/>
<dbReference type="Gene3D" id="2.60.120.590">
    <property type="entry name" value="Alpha-ketoglutarate-dependent dioxygenase AlkB-like"/>
    <property type="match status" value="1"/>
</dbReference>
<sequence length="775" mass="82789">MPAEGPADATAQHRATHQRRATPAEHLFMLRRYEDENPQQHFRLDVMHTCIGAAYPDAVVSDVRYQSAMKWFRQLEVMKPGDESSGGVLKVEHWKQKVVPAPEKKQACEVRAYGNAAVAAAAATEATCALDIVVTRRCRAHLCVPRGASSSGPSGLSTAIALAVIGSASNNIGKVLQKQATTDLPQMSMDPKVLLLYTSSHLWRLGLLADVGGALITLIALSMAPVSVIQPVGGCGMAILALFSHFYLKEILRTIERIGVAMAVIGTIGVGLTASQSKSIMPNAAMGCFLLAVMAFTFAVLEGSLRHASRASSGSKLQVLADTGLGEAIAAGRRPIMHRIEVVAGLQGGMLFGLSAASARTGMLLSELLERPVLAALGVACSIAFSSAGIFCQNRGMKEGRAVVVCTYAVIGTIVSGVVIGLLALNEGIPSDSIGGWACSLLCILAGIGLLMRRAPGSTTKEEVSDSLPQVPIGKREREAVESSRSSEDGRKDYDKDGDEDGSSKDGGTYFMMRARLGLSLAVTATASVALLVLLLRRKANKRHQLPTASILGAINRRLGAINRRMGAQPQVLVDEPGSLVYLLPGLLSAMEQMALFERLSEWDGWKRESDDFGPQGRLTAYVGEPGAIFSFVGLVCHPHAAPPFLTELFRRVNEVIAESHGTKCTGCLLNNYTPDDGHIPWHSDEVRAHGPSKLVVAVSTGGSRPFDLRRRGASDEEKMRVMLPPGSALVMCGETQAHWQHALPLEPPAPPRISLTFRSIEIGFEEGREPPHCV</sequence>
<dbReference type="PANTHER" id="PTHR31212:SF4">
    <property type="entry name" value="ALPHA-KETOGLUTARATE-DEPENDENT DIOXYGENASE ALKB HOMOLOG 3"/>
    <property type="match status" value="1"/>
</dbReference>
<gene>
    <name evidence="8" type="ORF">Ctob_001554</name>
</gene>
<evidence type="ECO:0000256" key="3">
    <source>
        <dbReference type="ARBA" id="ARBA00022989"/>
    </source>
</evidence>
<dbReference type="AlphaFoldDB" id="A0A0M0JCY0"/>
<feature type="region of interest" description="Disordered" evidence="5">
    <location>
        <begin position="459"/>
        <end position="505"/>
    </location>
</feature>
<evidence type="ECO:0000256" key="5">
    <source>
        <dbReference type="SAM" id="MobiDB-lite"/>
    </source>
</evidence>
<dbReference type="SUPFAM" id="SSF103481">
    <property type="entry name" value="Multidrug resistance efflux transporter EmrE"/>
    <property type="match status" value="1"/>
</dbReference>
<feature type="transmembrane region" description="Helical" evidence="6">
    <location>
        <begin position="228"/>
        <end position="248"/>
    </location>
</feature>
<dbReference type="Pfam" id="PF13532">
    <property type="entry name" value="2OG-FeII_Oxy_2"/>
    <property type="match status" value="1"/>
</dbReference>
<keyword evidence="4 6" id="KW-0472">Membrane</keyword>
<dbReference type="EMBL" id="JWZX01003114">
    <property type="protein sequence ID" value="KOO24217.1"/>
    <property type="molecule type" value="Genomic_DNA"/>
</dbReference>
<feature type="transmembrane region" description="Helical" evidence="6">
    <location>
        <begin position="373"/>
        <end position="391"/>
    </location>
</feature>
<comment type="caution">
    <text evidence="8">The sequence shown here is derived from an EMBL/GenBank/DDBJ whole genome shotgun (WGS) entry which is preliminary data.</text>
</comment>
<feature type="transmembrane region" description="Helical" evidence="6">
    <location>
        <begin position="280"/>
        <end position="301"/>
    </location>
</feature>
<evidence type="ECO:0000313" key="9">
    <source>
        <dbReference type="Proteomes" id="UP000037460"/>
    </source>
</evidence>
<dbReference type="InterPro" id="IPR008521">
    <property type="entry name" value="Mg_trans_NIPA"/>
</dbReference>
<dbReference type="GO" id="GO:0051213">
    <property type="term" value="F:dioxygenase activity"/>
    <property type="evidence" value="ECO:0007669"/>
    <property type="project" value="InterPro"/>
</dbReference>
<dbReference type="PANTHER" id="PTHR31212">
    <property type="entry name" value="ALPHA-KETOGLUTARATE-DEPENDENT DIOXYGENASE ALKB HOMOLOG 3"/>
    <property type="match status" value="1"/>
</dbReference>
<dbReference type="OrthoDB" id="1720018at2759"/>
<feature type="transmembrane region" description="Helical" evidence="6">
    <location>
        <begin position="517"/>
        <end position="536"/>
    </location>
</feature>
<dbReference type="PROSITE" id="PS51471">
    <property type="entry name" value="FE2OG_OXY"/>
    <property type="match status" value="1"/>
</dbReference>
<reference evidence="9" key="1">
    <citation type="journal article" date="2015" name="PLoS Genet.">
        <title>Genome Sequence and Transcriptome Analyses of Chrysochromulina tobin: Metabolic Tools for Enhanced Algal Fitness in the Prominent Order Prymnesiales (Haptophyceae).</title>
        <authorList>
            <person name="Hovde B.T."/>
            <person name="Deodato C.R."/>
            <person name="Hunsperger H.M."/>
            <person name="Ryken S.A."/>
            <person name="Yost W."/>
            <person name="Jha R.K."/>
            <person name="Patterson J."/>
            <person name="Monnat R.J. Jr."/>
            <person name="Barlow S.B."/>
            <person name="Starkenburg S.R."/>
            <person name="Cattolico R.A."/>
        </authorList>
    </citation>
    <scope>NUCLEOTIDE SEQUENCE</scope>
    <source>
        <strain evidence="9">CCMP291</strain>
    </source>
</reference>
<protein>
    <recommendedName>
        <fullName evidence="7">Fe2OG dioxygenase domain-containing protein</fullName>
    </recommendedName>
</protein>
<accession>A0A0M0JCY0</accession>
<evidence type="ECO:0000256" key="6">
    <source>
        <dbReference type="SAM" id="Phobius"/>
    </source>
</evidence>
<dbReference type="GO" id="GO:0015095">
    <property type="term" value="F:magnesium ion transmembrane transporter activity"/>
    <property type="evidence" value="ECO:0007669"/>
    <property type="project" value="InterPro"/>
</dbReference>
<dbReference type="Pfam" id="PF05653">
    <property type="entry name" value="Mg_trans_NIPA"/>
    <property type="match status" value="1"/>
</dbReference>
<feature type="region of interest" description="Disordered" evidence="5">
    <location>
        <begin position="1"/>
        <end position="22"/>
    </location>
</feature>
<dbReference type="InterPro" id="IPR037185">
    <property type="entry name" value="EmrE-like"/>
</dbReference>
<evidence type="ECO:0000256" key="2">
    <source>
        <dbReference type="ARBA" id="ARBA00022692"/>
    </source>
</evidence>
<keyword evidence="3 6" id="KW-1133">Transmembrane helix</keyword>
<keyword evidence="9" id="KW-1185">Reference proteome</keyword>
<dbReference type="InterPro" id="IPR027450">
    <property type="entry name" value="AlkB-like"/>
</dbReference>
<dbReference type="InterPro" id="IPR032854">
    <property type="entry name" value="ALKBH3"/>
</dbReference>
<feature type="domain" description="Fe2OG dioxygenase" evidence="7">
    <location>
        <begin position="664"/>
        <end position="762"/>
    </location>
</feature>
<organism evidence="8 9">
    <name type="scientific">Chrysochromulina tobinii</name>
    <dbReference type="NCBI Taxonomy" id="1460289"/>
    <lineage>
        <taxon>Eukaryota</taxon>
        <taxon>Haptista</taxon>
        <taxon>Haptophyta</taxon>
        <taxon>Prymnesiophyceae</taxon>
        <taxon>Prymnesiales</taxon>
        <taxon>Chrysochromulinaceae</taxon>
        <taxon>Chrysochromulina</taxon>
    </lineage>
</organism>